<feature type="binding site" evidence="8">
    <location>
        <position position="101"/>
    </location>
    <ligand>
        <name>substrate</name>
    </ligand>
</feature>
<feature type="binding site" evidence="8">
    <location>
        <position position="513"/>
    </location>
    <ligand>
        <name>substrate</name>
    </ligand>
</feature>
<keyword evidence="13" id="KW-1185">Reference proteome</keyword>
<feature type="domain" description="PurM-like C-terminal" evidence="10">
    <location>
        <begin position="553"/>
        <end position="677"/>
    </location>
</feature>
<comment type="similarity">
    <text evidence="8">Belongs to the FGAMS family.</text>
</comment>
<dbReference type="Gene3D" id="3.30.1330.10">
    <property type="entry name" value="PurM-like, N-terminal domain"/>
    <property type="match status" value="2"/>
</dbReference>
<dbReference type="STRING" id="1514971.AUR64_10130"/>
<feature type="binding site" evidence="8">
    <location>
        <position position="473"/>
    </location>
    <ligand>
        <name>ATP</name>
        <dbReference type="ChEBI" id="CHEBI:30616"/>
    </ligand>
</feature>
<evidence type="ECO:0000256" key="8">
    <source>
        <dbReference type="HAMAP-Rule" id="MF_00420"/>
    </source>
</evidence>
<feature type="binding site" evidence="8">
    <location>
        <position position="511"/>
    </location>
    <ligand>
        <name>Mg(2+)</name>
        <dbReference type="ChEBI" id="CHEBI:18420"/>
        <label>1</label>
    </ligand>
</feature>
<evidence type="ECO:0000256" key="1">
    <source>
        <dbReference type="ARBA" id="ARBA00022490"/>
    </source>
</evidence>
<evidence type="ECO:0000256" key="7">
    <source>
        <dbReference type="ARBA" id="ARBA00022842"/>
    </source>
</evidence>
<keyword evidence="4 8" id="KW-0547">Nucleotide-binding</keyword>
<evidence type="ECO:0000256" key="4">
    <source>
        <dbReference type="ARBA" id="ARBA00022741"/>
    </source>
</evidence>
<feature type="binding site" evidence="8">
    <location>
        <position position="226"/>
    </location>
    <ligand>
        <name>substrate</name>
    </ligand>
</feature>
<dbReference type="InterPro" id="IPR036676">
    <property type="entry name" value="PurM-like_C_sf"/>
</dbReference>
<dbReference type="NCBIfam" id="TIGR01736">
    <property type="entry name" value="FGAM_synth_II"/>
    <property type="match status" value="1"/>
</dbReference>
<evidence type="ECO:0000256" key="3">
    <source>
        <dbReference type="ARBA" id="ARBA00022723"/>
    </source>
</evidence>
<dbReference type="EC" id="6.3.5.3" evidence="8"/>
<dbReference type="NCBIfam" id="NF002290">
    <property type="entry name" value="PRK01213.1"/>
    <property type="match status" value="1"/>
</dbReference>
<comment type="subcellular location">
    <subcellularLocation>
        <location evidence="8">Cytoplasm</location>
    </subcellularLocation>
</comment>
<feature type="binding site" evidence="8">
    <location>
        <position position="78"/>
    </location>
    <ligand>
        <name>Mg(2+)</name>
        <dbReference type="ChEBI" id="CHEBI:18420"/>
        <label>1</label>
    </ligand>
</feature>
<evidence type="ECO:0000313" key="13">
    <source>
        <dbReference type="Proteomes" id="UP000054387"/>
    </source>
</evidence>
<dbReference type="PIRSF" id="PIRSF001587">
    <property type="entry name" value="FGAM_synthase_II"/>
    <property type="match status" value="1"/>
</dbReference>
<feature type="binding site" evidence="8">
    <location>
        <position position="37"/>
    </location>
    <ligand>
        <name>ATP</name>
        <dbReference type="ChEBI" id="CHEBI:30616"/>
    </ligand>
</feature>
<keyword evidence="7 8" id="KW-0460">Magnesium</keyword>
<feature type="binding site" evidence="8">
    <location>
        <begin position="79"/>
        <end position="82"/>
    </location>
    <ligand>
        <name>substrate</name>
    </ligand>
</feature>
<comment type="catalytic activity">
    <reaction evidence="8">
        <text>N(2)-formyl-N(1)-(5-phospho-beta-D-ribosyl)glycinamide + L-glutamine + ATP + H2O = 2-formamido-N(1)-(5-O-phospho-beta-D-ribosyl)acetamidine + L-glutamate + ADP + phosphate + H(+)</text>
        <dbReference type="Rhea" id="RHEA:17129"/>
        <dbReference type="ChEBI" id="CHEBI:15377"/>
        <dbReference type="ChEBI" id="CHEBI:15378"/>
        <dbReference type="ChEBI" id="CHEBI:29985"/>
        <dbReference type="ChEBI" id="CHEBI:30616"/>
        <dbReference type="ChEBI" id="CHEBI:43474"/>
        <dbReference type="ChEBI" id="CHEBI:58359"/>
        <dbReference type="ChEBI" id="CHEBI:147286"/>
        <dbReference type="ChEBI" id="CHEBI:147287"/>
        <dbReference type="ChEBI" id="CHEBI:456216"/>
        <dbReference type="EC" id="6.3.5.3"/>
    </reaction>
</comment>
<dbReference type="SUPFAM" id="SSF56042">
    <property type="entry name" value="PurM C-terminal domain-like"/>
    <property type="match status" value="2"/>
</dbReference>
<evidence type="ECO:0000259" key="10">
    <source>
        <dbReference type="Pfam" id="PF02769"/>
    </source>
</evidence>
<evidence type="ECO:0000256" key="6">
    <source>
        <dbReference type="ARBA" id="ARBA00022840"/>
    </source>
</evidence>
<accession>A0A0W1R916</accession>
<keyword evidence="3 8" id="KW-0479">Metal-binding</keyword>
<dbReference type="CDD" id="cd02204">
    <property type="entry name" value="PurL_repeat2"/>
    <property type="match status" value="1"/>
</dbReference>
<dbReference type="GO" id="GO:0005737">
    <property type="term" value="C:cytoplasm"/>
    <property type="evidence" value="ECO:0007669"/>
    <property type="project" value="UniProtKB-SubCell"/>
</dbReference>
<feature type="domain" description="Phosphoribosylformylglycinamidine synthase linker" evidence="11">
    <location>
        <begin position="1"/>
        <end position="37"/>
    </location>
</feature>
<dbReference type="GO" id="GO:0000287">
    <property type="term" value="F:magnesium ion binding"/>
    <property type="evidence" value="ECO:0007669"/>
    <property type="project" value="UniProtKB-UniRule"/>
</dbReference>
<sequence>MSLSDADHELVVAELGREPTTAEAALFENLWSEHCAYRSSRPLLSAFDSESPDVVVGPGDDAAVVAVSDDTYVTLGIESHNHPSYVDPYDGAATGVGGIVRDTLSMGAYPIALADSLYFGDFSEEHSRYLFEGVVEGIADYGNAIGVPTVTGSVDFHSDYEGNPLVNVACVGLLPAERLVTAEAQNAENKLVLVGNGTGRDGLGGASFASEDLAEDAETEDRPAVQVGDPYTEKLLIEANEDLVDAGLVQSARDLGAAGLGGASSELVAKGGFGAEIDLDAVHQREPNMNAMEILLAESQERMCYEVRPEDVEAVEEIAEKYDLGCSVIGEVAEGNYVCTFDGEVAVDVPAEYLADGAPMNDLDAVDPDQPERDLPRVDLSEAFEAVVGSPTTASKRWVYRQYDHEVGLRTAVKPGDDAAVMAIREAEKGLAFSSGANPKWTSAAPYDGARAVALENAINLAAKGATPLAAVDCLNGGNPEKPEVYGGFKGIVDGLADMCRDLSTPVVGGNVSLYNDSVTGPIPPTPTLAVVGTKDGYDAPPAAFSGEGTLLLVGTGGGALGGSEYLAHAGGSDKFPELPKNPAEVVAELAAVANDETTLAVHDVSHGGLAVSLAEMVTENAGADVTVDGALSLFDETPGRAVVETTDPERVRETFDGAAPVLELGEATDDGTLSLSVGEEQLVYTAEEIRVMRDVIARELD</sequence>
<feature type="binding site" evidence="8">
    <location>
        <position position="510"/>
    </location>
    <ligand>
        <name>ATP</name>
        <dbReference type="ChEBI" id="CHEBI:30616"/>
    </ligand>
</feature>
<keyword evidence="2 8" id="KW-0436">Ligase</keyword>
<reference evidence="12 13" key="1">
    <citation type="submission" date="2015-12" db="EMBL/GenBank/DDBJ databases">
        <title>Haloprofundus marisrubri gen. nov., sp. nov., an extremely halophilic archaeon isolated from the Discovery deep brine-seawater interface in the Red Sea.</title>
        <authorList>
            <person name="Zhang G."/>
            <person name="Stingl U."/>
            <person name="Rashid M."/>
        </authorList>
    </citation>
    <scope>NUCLEOTIDE SEQUENCE [LARGE SCALE GENOMIC DNA]</scope>
    <source>
        <strain evidence="12 13">SB9</strain>
    </source>
</reference>
<dbReference type="Proteomes" id="UP000054387">
    <property type="component" value="Unassembled WGS sequence"/>
</dbReference>
<dbReference type="EMBL" id="LOPU01000018">
    <property type="protein sequence ID" value="KTG09964.1"/>
    <property type="molecule type" value="Genomic_DNA"/>
</dbReference>
<gene>
    <name evidence="8" type="primary">purL</name>
    <name evidence="12" type="ORF">AUR64_10130</name>
</gene>
<feature type="active site" evidence="8">
    <location>
        <position position="34"/>
    </location>
</feature>
<feature type="binding site" evidence="8">
    <location>
        <position position="254"/>
    </location>
    <ligand>
        <name>Mg(2+)</name>
        <dbReference type="ChEBI" id="CHEBI:18420"/>
        <label>2</label>
    </ligand>
</feature>
<comment type="function">
    <text evidence="8">Part of the phosphoribosylformylglycinamidine synthase complex involved in the purines biosynthetic pathway. Catalyzes the ATP-dependent conversion of formylglycinamide ribonucleotide (FGAR) and glutamine to yield formylglycinamidine ribonucleotide (FGAM) and glutamate. The FGAM synthase complex is composed of three subunits. PurQ produces an ammonia molecule by converting glutamine to glutamate. PurL transfers the ammonia molecule to FGAR to form FGAM in an ATP-dependent manner. PurS interacts with PurQ and PurL and is thought to assist in the transfer of the ammonia molecule from PurQ to PurL.</text>
</comment>
<dbReference type="InterPro" id="IPR010074">
    <property type="entry name" value="PRibForGlyAmidine_synth_PurL"/>
</dbReference>
<keyword evidence="5 8" id="KW-0658">Purine biosynthesis</keyword>
<dbReference type="UniPathway" id="UPA00074">
    <property type="reaction ID" value="UER00128"/>
</dbReference>
<dbReference type="Pfam" id="PF18072">
    <property type="entry name" value="FGAR-AT_linker"/>
    <property type="match status" value="1"/>
</dbReference>
<dbReference type="AlphaFoldDB" id="A0A0W1R916"/>
<dbReference type="Pfam" id="PF00586">
    <property type="entry name" value="AIRS"/>
    <property type="match status" value="2"/>
</dbReference>
<name>A0A0W1R916_9EURY</name>
<feature type="binding site" evidence="8">
    <location>
        <begin position="298"/>
        <end position="300"/>
    </location>
    <ligand>
        <name>substrate</name>
    </ligand>
</feature>
<keyword evidence="6 8" id="KW-0067">ATP-binding</keyword>
<comment type="subunit">
    <text evidence="8">Monomer. Part of the FGAM synthase complex composed of 1 PurL, 1 PurQ and 2 PurS subunits.</text>
</comment>
<dbReference type="InterPro" id="IPR010918">
    <property type="entry name" value="PurM-like_C_dom"/>
</dbReference>
<dbReference type="PANTHER" id="PTHR43555">
    <property type="entry name" value="PHOSPHORIBOSYLFORMYLGLYCINAMIDINE SYNTHASE SUBUNIT PURL"/>
    <property type="match status" value="1"/>
</dbReference>
<keyword evidence="1 8" id="KW-0963">Cytoplasm</keyword>
<feature type="domain" description="PurM-like N-terminal" evidence="9">
    <location>
        <begin position="59"/>
        <end position="173"/>
    </location>
</feature>
<dbReference type="CDD" id="cd02203">
    <property type="entry name" value="PurL_repeat1"/>
    <property type="match status" value="1"/>
</dbReference>
<protein>
    <recommendedName>
        <fullName evidence="8">Phosphoribosylformylglycinamidine synthase subunit PurL</fullName>
        <shortName evidence="8">FGAM synthase</shortName>
        <ecNumber evidence="8">6.3.5.3</ecNumber>
    </recommendedName>
    <alternativeName>
        <fullName evidence="8">Formylglycinamide ribonucleotide amidotransferase subunit II</fullName>
        <shortName evidence="8">FGAR amidotransferase II</shortName>
        <shortName evidence="8">FGAR-AT II</shortName>
    </alternativeName>
    <alternativeName>
        <fullName evidence="8">Glutamine amidotransferase PurL</fullName>
    </alternativeName>
    <alternativeName>
        <fullName evidence="8">Phosphoribosylformylglycinamidine synthase subunit II</fullName>
    </alternativeName>
</protein>
<evidence type="ECO:0000259" key="9">
    <source>
        <dbReference type="Pfam" id="PF00586"/>
    </source>
</evidence>
<dbReference type="GO" id="GO:0004642">
    <property type="term" value="F:phosphoribosylformylglycinamidine synthase activity"/>
    <property type="evidence" value="ECO:0007669"/>
    <property type="project" value="UniProtKB-UniRule"/>
</dbReference>
<evidence type="ECO:0000256" key="5">
    <source>
        <dbReference type="ARBA" id="ARBA00022755"/>
    </source>
</evidence>
<feature type="domain" description="PurM-like N-terminal" evidence="9">
    <location>
        <begin position="416"/>
        <end position="533"/>
    </location>
</feature>
<dbReference type="OrthoDB" id="8251at2157"/>
<comment type="pathway">
    <text evidence="8">Purine metabolism; IMP biosynthesis via de novo pathway; 5-amino-1-(5-phospho-D-ribosyl)imidazole from N(2)-formyl-N(1)-(5-phospho-D-ribosyl)glycinamide: step 1/2.</text>
</comment>
<feature type="active site" description="Proton acceptor" evidence="8">
    <location>
        <position position="80"/>
    </location>
</feature>
<dbReference type="SUPFAM" id="SSF55326">
    <property type="entry name" value="PurM N-terminal domain-like"/>
    <property type="match status" value="2"/>
</dbReference>
<dbReference type="Gene3D" id="3.90.650.10">
    <property type="entry name" value="PurM-like C-terminal domain"/>
    <property type="match status" value="2"/>
</dbReference>
<dbReference type="Pfam" id="PF02769">
    <property type="entry name" value="AIRS_C"/>
    <property type="match status" value="2"/>
</dbReference>
<comment type="caution">
    <text evidence="12">The sequence shown here is derived from an EMBL/GenBank/DDBJ whole genome shotgun (WGS) entry which is preliminary data.</text>
</comment>
<dbReference type="InterPro" id="IPR016188">
    <property type="entry name" value="PurM-like_N"/>
</dbReference>
<dbReference type="HAMAP" id="MF_00420">
    <property type="entry name" value="PurL_2"/>
    <property type="match status" value="1"/>
</dbReference>
<dbReference type="GO" id="GO:0006189">
    <property type="term" value="P:'de novo' IMP biosynthetic process"/>
    <property type="evidence" value="ECO:0007669"/>
    <property type="project" value="UniProtKB-UniRule"/>
</dbReference>
<dbReference type="PANTHER" id="PTHR43555:SF1">
    <property type="entry name" value="PHOSPHORIBOSYLFORMYLGLYCINAMIDINE SYNTHASE SUBUNIT PURL"/>
    <property type="match status" value="1"/>
</dbReference>
<organism evidence="12 13">
    <name type="scientific">Haloprofundus marisrubri</name>
    <dbReference type="NCBI Taxonomy" id="1514971"/>
    <lineage>
        <taxon>Archaea</taxon>
        <taxon>Methanobacteriati</taxon>
        <taxon>Methanobacteriota</taxon>
        <taxon>Stenosarchaea group</taxon>
        <taxon>Halobacteria</taxon>
        <taxon>Halobacteriales</taxon>
        <taxon>Haloferacaceae</taxon>
        <taxon>Haloprofundus</taxon>
    </lineage>
</organism>
<proteinExistence type="inferred from homology"/>
<feature type="binding site" evidence="8">
    <location>
        <position position="102"/>
    </location>
    <ligand>
        <name>Mg(2+)</name>
        <dbReference type="ChEBI" id="CHEBI:18420"/>
        <label>2</label>
    </ligand>
</feature>
<evidence type="ECO:0000313" key="12">
    <source>
        <dbReference type="EMBL" id="KTG09964.1"/>
    </source>
</evidence>
<dbReference type="InterPro" id="IPR041609">
    <property type="entry name" value="PurL_linker"/>
</dbReference>
<dbReference type="InterPro" id="IPR036921">
    <property type="entry name" value="PurM-like_N_sf"/>
</dbReference>
<evidence type="ECO:0000256" key="2">
    <source>
        <dbReference type="ARBA" id="ARBA00022598"/>
    </source>
</evidence>
<evidence type="ECO:0000259" key="11">
    <source>
        <dbReference type="Pfam" id="PF18072"/>
    </source>
</evidence>
<feature type="domain" description="PurM-like C-terminal" evidence="10">
    <location>
        <begin position="188"/>
        <end position="336"/>
    </location>
</feature>
<dbReference type="RefSeq" id="WP_058581319.1">
    <property type="nucleotide sequence ID" value="NZ_LOPU01000018.1"/>
</dbReference>
<dbReference type="GO" id="GO:0005524">
    <property type="term" value="F:ATP binding"/>
    <property type="evidence" value="ECO:0007669"/>
    <property type="project" value="UniProtKB-UniRule"/>
</dbReference>
<comment type="caution">
    <text evidence="8">Lacks conserved residue(s) required for the propagation of feature annotation.</text>
</comment>